<feature type="region of interest" description="Disordered" evidence="1">
    <location>
        <begin position="1"/>
        <end position="40"/>
    </location>
</feature>
<dbReference type="EMBL" id="JANPWB010000011">
    <property type="protein sequence ID" value="KAJ1126214.1"/>
    <property type="molecule type" value="Genomic_DNA"/>
</dbReference>
<comment type="caution">
    <text evidence="2">The sequence shown here is derived from an EMBL/GenBank/DDBJ whole genome shotgun (WGS) entry which is preliminary data.</text>
</comment>
<feature type="region of interest" description="Disordered" evidence="1">
    <location>
        <begin position="75"/>
        <end position="115"/>
    </location>
</feature>
<keyword evidence="3" id="KW-1185">Reference proteome</keyword>
<evidence type="ECO:0000256" key="1">
    <source>
        <dbReference type="SAM" id="MobiDB-lite"/>
    </source>
</evidence>
<protein>
    <submittedName>
        <fullName evidence="2">Uncharacterized protein</fullName>
    </submittedName>
</protein>
<organism evidence="2 3">
    <name type="scientific">Pleurodeles waltl</name>
    <name type="common">Iberian ribbed newt</name>
    <dbReference type="NCBI Taxonomy" id="8319"/>
    <lineage>
        <taxon>Eukaryota</taxon>
        <taxon>Metazoa</taxon>
        <taxon>Chordata</taxon>
        <taxon>Craniata</taxon>
        <taxon>Vertebrata</taxon>
        <taxon>Euteleostomi</taxon>
        <taxon>Amphibia</taxon>
        <taxon>Batrachia</taxon>
        <taxon>Caudata</taxon>
        <taxon>Salamandroidea</taxon>
        <taxon>Salamandridae</taxon>
        <taxon>Pleurodelinae</taxon>
        <taxon>Pleurodeles</taxon>
    </lineage>
</organism>
<evidence type="ECO:0000313" key="3">
    <source>
        <dbReference type="Proteomes" id="UP001066276"/>
    </source>
</evidence>
<evidence type="ECO:0000313" key="2">
    <source>
        <dbReference type="EMBL" id="KAJ1126214.1"/>
    </source>
</evidence>
<dbReference type="Proteomes" id="UP001066276">
    <property type="component" value="Chromosome 7"/>
</dbReference>
<name>A0AAV7PH87_PLEWA</name>
<gene>
    <name evidence="2" type="ORF">NDU88_004622</name>
</gene>
<accession>A0AAV7PH87</accession>
<feature type="compositionally biased region" description="Basic and acidic residues" evidence="1">
    <location>
        <begin position="98"/>
        <end position="107"/>
    </location>
</feature>
<feature type="compositionally biased region" description="Polar residues" evidence="1">
    <location>
        <begin position="17"/>
        <end position="40"/>
    </location>
</feature>
<sequence length="217" mass="22613">MLPSPHAGAEESRSQRDLTPSRLSVKSSAPGSGSRHSGFSCSTRFRFLGARSALPAPNRARSAIAAAWRPEEEAPCAGPARPWGCSGAPEPRAGVRARSRDADRRSASPDPCGTLYSWKRRSAEEEQGKQLQRQENSPARDVLRPWLGGPCTARLELGAAEGCARDGEAGDGCAVSRSGGGMRTGCAGCPFVSGAKSVINADANQCGIGAAYGKMVD</sequence>
<reference evidence="2" key="1">
    <citation type="journal article" date="2022" name="bioRxiv">
        <title>Sequencing and chromosome-scale assembly of the giantPleurodeles waltlgenome.</title>
        <authorList>
            <person name="Brown T."/>
            <person name="Elewa A."/>
            <person name="Iarovenko S."/>
            <person name="Subramanian E."/>
            <person name="Araus A.J."/>
            <person name="Petzold A."/>
            <person name="Susuki M."/>
            <person name="Suzuki K.-i.T."/>
            <person name="Hayashi T."/>
            <person name="Toyoda A."/>
            <person name="Oliveira C."/>
            <person name="Osipova E."/>
            <person name="Leigh N.D."/>
            <person name="Simon A."/>
            <person name="Yun M.H."/>
        </authorList>
    </citation>
    <scope>NUCLEOTIDE SEQUENCE</scope>
    <source>
        <strain evidence="2">20211129_DDA</strain>
        <tissue evidence="2">Liver</tissue>
    </source>
</reference>
<proteinExistence type="predicted"/>
<dbReference type="AlphaFoldDB" id="A0AAV7PH87"/>